<evidence type="ECO:0000313" key="3">
    <source>
        <dbReference type="Proteomes" id="UP000479000"/>
    </source>
</evidence>
<evidence type="ECO:0000256" key="1">
    <source>
        <dbReference type="SAM" id="MobiDB-lite"/>
    </source>
</evidence>
<sequence length="432" mass="48937">MFALHWDAFIKPKKSYWKLSQVGSTQTAQARAAHHRVRGAASAGRFSDHRIRDAHAVQQLLKRTISAESTDLKGILAAKISKEQERIKAFRKQHGGTKVGEVTVDMMYGGMRGIKGLVCETSVLDPEEGIRFRGYSIPECQKNLPKAEGGEEPLPEGLFWLLITGDVPTKAQVNSISKEWAQRAELPPHIVTLLNNFPASKMHPMTQFSAAITALNTESKFAKAYSEGIKKALYWEYVYEDSMDLIAKLPVVAATIYRNAYQDGKGIGAIDTSRDWSWNFTSMLGFDSKEFIELMRLYLTIHSLVGPVPLLRRRNERPRRTSPRPRQPGGARFPDKNEERTRRRYPRRESEGVRPQDPEGRSGDSWLWPCRPQEDRSPLHVSEGVRPETPSQGSDVQGEIIHEKVQGWSPKFTRSCLRFSWKPAKSRTRGPT</sequence>
<dbReference type="InterPro" id="IPR002020">
    <property type="entry name" value="Citrate_synthase"/>
</dbReference>
<feature type="compositionally biased region" description="Basic residues" evidence="1">
    <location>
        <begin position="313"/>
        <end position="323"/>
    </location>
</feature>
<dbReference type="AlphaFoldDB" id="A0A6H5FZV1"/>
<dbReference type="EMBL" id="CADCXU010003298">
    <property type="protein sequence ID" value="CAA9995412.1"/>
    <property type="molecule type" value="Genomic_DNA"/>
</dbReference>
<feature type="compositionally biased region" description="Basic and acidic residues" evidence="1">
    <location>
        <begin position="333"/>
        <end position="362"/>
    </location>
</feature>
<keyword evidence="3" id="KW-1185">Reference proteome</keyword>
<organism evidence="2 3">
    <name type="scientific">Nesidiocoris tenuis</name>
    <dbReference type="NCBI Taxonomy" id="355587"/>
    <lineage>
        <taxon>Eukaryota</taxon>
        <taxon>Metazoa</taxon>
        <taxon>Ecdysozoa</taxon>
        <taxon>Arthropoda</taxon>
        <taxon>Hexapoda</taxon>
        <taxon>Insecta</taxon>
        <taxon>Pterygota</taxon>
        <taxon>Neoptera</taxon>
        <taxon>Paraneoptera</taxon>
        <taxon>Hemiptera</taxon>
        <taxon>Heteroptera</taxon>
        <taxon>Panheteroptera</taxon>
        <taxon>Cimicomorpha</taxon>
        <taxon>Miridae</taxon>
        <taxon>Dicyphina</taxon>
        <taxon>Nesidiocoris</taxon>
    </lineage>
</organism>
<dbReference type="SUPFAM" id="SSF48256">
    <property type="entry name" value="Citrate synthase"/>
    <property type="match status" value="1"/>
</dbReference>
<dbReference type="GO" id="GO:0005759">
    <property type="term" value="C:mitochondrial matrix"/>
    <property type="evidence" value="ECO:0007669"/>
    <property type="project" value="TreeGrafter"/>
</dbReference>
<accession>A0A6H5FZV1</accession>
<dbReference type="Pfam" id="PF00285">
    <property type="entry name" value="Citrate_synt"/>
    <property type="match status" value="1"/>
</dbReference>
<feature type="compositionally biased region" description="Basic and acidic residues" evidence="1">
    <location>
        <begin position="372"/>
        <end position="386"/>
    </location>
</feature>
<dbReference type="GO" id="GO:0046912">
    <property type="term" value="F:acyltransferase activity, acyl groups converted into alkyl on transfer"/>
    <property type="evidence" value="ECO:0007669"/>
    <property type="project" value="InterPro"/>
</dbReference>
<gene>
    <name evidence="2" type="ORF">NTEN_LOCUS2203</name>
</gene>
<dbReference type="InterPro" id="IPR036969">
    <property type="entry name" value="Citrate_synthase_sf"/>
</dbReference>
<dbReference type="InterPro" id="IPR016142">
    <property type="entry name" value="Citrate_synth-like_lrg_a-sub"/>
</dbReference>
<dbReference type="PANTHER" id="PTHR11739">
    <property type="entry name" value="CITRATE SYNTHASE"/>
    <property type="match status" value="1"/>
</dbReference>
<proteinExistence type="predicted"/>
<evidence type="ECO:0008006" key="4">
    <source>
        <dbReference type="Google" id="ProtNLM"/>
    </source>
</evidence>
<dbReference type="GO" id="GO:0006099">
    <property type="term" value="P:tricarboxylic acid cycle"/>
    <property type="evidence" value="ECO:0007669"/>
    <property type="project" value="TreeGrafter"/>
</dbReference>
<protein>
    <recommendedName>
        <fullName evidence="4">Citrate synthase</fullName>
    </recommendedName>
</protein>
<dbReference type="Proteomes" id="UP000479000">
    <property type="component" value="Unassembled WGS sequence"/>
</dbReference>
<reference evidence="2 3" key="1">
    <citation type="submission" date="2020-02" db="EMBL/GenBank/DDBJ databases">
        <authorList>
            <person name="Ferguson B K."/>
        </authorList>
    </citation>
    <scope>NUCLEOTIDE SEQUENCE [LARGE SCALE GENOMIC DNA]</scope>
</reference>
<feature type="region of interest" description="Disordered" evidence="1">
    <location>
        <begin position="313"/>
        <end position="399"/>
    </location>
</feature>
<dbReference type="OrthoDB" id="8017587at2759"/>
<name>A0A6H5FZV1_9HEMI</name>
<dbReference type="PANTHER" id="PTHR11739:SF8">
    <property type="entry name" value="CITRATE SYNTHASE, MITOCHONDRIAL"/>
    <property type="match status" value="1"/>
</dbReference>
<evidence type="ECO:0000313" key="2">
    <source>
        <dbReference type="EMBL" id="CAA9995412.1"/>
    </source>
</evidence>
<dbReference type="GO" id="GO:0005975">
    <property type="term" value="P:carbohydrate metabolic process"/>
    <property type="evidence" value="ECO:0007669"/>
    <property type="project" value="TreeGrafter"/>
</dbReference>
<dbReference type="Gene3D" id="1.10.580.10">
    <property type="entry name" value="Citrate Synthase, domain 1"/>
    <property type="match status" value="1"/>
</dbReference>